<accession>A0ABN1F004</accession>
<evidence type="ECO:0000256" key="1">
    <source>
        <dbReference type="SAM" id="Phobius"/>
    </source>
</evidence>
<proteinExistence type="predicted"/>
<feature type="transmembrane region" description="Helical" evidence="1">
    <location>
        <begin position="16"/>
        <end position="33"/>
    </location>
</feature>
<keyword evidence="3" id="KW-1185">Reference proteome</keyword>
<keyword evidence="1" id="KW-1133">Transmembrane helix</keyword>
<feature type="transmembrane region" description="Helical" evidence="1">
    <location>
        <begin position="39"/>
        <end position="58"/>
    </location>
</feature>
<comment type="caution">
    <text evidence="2">The sequence shown here is derived from an EMBL/GenBank/DDBJ whole genome shotgun (WGS) entry which is preliminary data.</text>
</comment>
<dbReference type="Proteomes" id="UP001499951">
    <property type="component" value="Unassembled WGS sequence"/>
</dbReference>
<gene>
    <name evidence="2" type="ORF">GCM10008942_28920</name>
</gene>
<dbReference type="EMBL" id="BAAADD010000008">
    <property type="protein sequence ID" value="GAA0578271.1"/>
    <property type="molecule type" value="Genomic_DNA"/>
</dbReference>
<organism evidence="2 3">
    <name type="scientific">Rhizomicrobium electricum</name>
    <dbReference type="NCBI Taxonomy" id="480070"/>
    <lineage>
        <taxon>Bacteria</taxon>
        <taxon>Pseudomonadati</taxon>
        <taxon>Pseudomonadota</taxon>
        <taxon>Alphaproteobacteria</taxon>
        <taxon>Micropepsales</taxon>
        <taxon>Micropepsaceae</taxon>
        <taxon>Rhizomicrobium</taxon>
    </lineage>
</organism>
<keyword evidence="1" id="KW-0812">Transmembrane</keyword>
<name>A0ABN1F004_9PROT</name>
<evidence type="ECO:0008006" key="4">
    <source>
        <dbReference type="Google" id="ProtNLM"/>
    </source>
</evidence>
<dbReference type="RefSeq" id="WP_166936670.1">
    <property type="nucleotide sequence ID" value="NZ_BAAADD010000008.1"/>
</dbReference>
<reference evidence="2 3" key="1">
    <citation type="journal article" date="2019" name="Int. J. Syst. Evol. Microbiol.">
        <title>The Global Catalogue of Microorganisms (GCM) 10K type strain sequencing project: providing services to taxonomists for standard genome sequencing and annotation.</title>
        <authorList>
            <consortium name="The Broad Institute Genomics Platform"/>
            <consortium name="The Broad Institute Genome Sequencing Center for Infectious Disease"/>
            <person name="Wu L."/>
            <person name="Ma J."/>
        </authorList>
    </citation>
    <scope>NUCLEOTIDE SEQUENCE [LARGE SCALE GENOMIC DNA]</scope>
    <source>
        <strain evidence="2 3">JCM 15089</strain>
    </source>
</reference>
<sequence length="72" mass="7762">MNCPHCGVELPSRGRTIITGILFIVGALVLLLFVRLPVFVLAAVLLAVTGAAMVRGGFKGKVRICRRCRRAL</sequence>
<protein>
    <recommendedName>
        <fullName evidence="4">LITAF domain-containing protein</fullName>
    </recommendedName>
</protein>
<evidence type="ECO:0000313" key="2">
    <source>
        <dbReference type="EMBL" id="GAA0578271.1"/>
    </source>
</evidence>
<keyword evidence="1" id="KW-0472">Membrane</keyword>
<evidence type="ECO:0000313" key="3">
    <source>
        <dbReference type="Proteomes" id="UP001499951"/>
    </source>
</evidence>